<proteinExistence type="predicted"/>
<comment type="caution">
    <text evidence="1">The sequence shown here is derived from an EMBL/GenBank/DDBJ whole genome shotgun (WGS) entry which is preliminary data.</text>
</comment>
<dbReference type="AlphaFoldDB" id="A0A4Q2L3G4"/>
<evidence type="ECO:0000313" key="2">
    <source>
        <dbReference type="Proteomes" id="UP000289216"/>
    </source>
</evidence>
<dbReference type="Proteomes" id="UP000289216">
    <property type="component" value="Unassembled WGS sequence"/>
</dbReference>
<dbReference type="RefSeq" id="WP_129490399.1">
    <property type="nucleotide sequence ID" value="NZ_SBAP01000002.1"/>
</dbReference>
<dbReference type="EMBL" id="SBAP01000002">
    <property type="protein sequence ID" value="RXZ71400.1"/>
    <property type="molecule type" value="Genomic_DNA"/>
</dbReference>
<name>A0A4Q2L3G4_9FUSO</name>
<protein>
    <submittedName>
        <fullName evidence="1">Uncharacterized protein</fullName>
    </submittedName>
</protein>
<accession>A0A4Q2L3G4</accession>
<evidence type="ECO:0000313" key="1">
    <source>
        <dbReference type="EMBL" id="RXZ71400.1"/>
    </source>
</evidence>
<reference evidence="1 2" key="1">
    <citation type="submission" date="2019-01" db="EMBL/GenBank/DDBJ databases">
        <title>Fusobacterium necrophorum Isolated From the Uterus of Dairy Cows.</title>
        <authorList>
            <person name="Francis A.M."/>
        </authorList>
    </citation>
    <scope>NUCLEOTIDE SEQUENCE [LARGE SCALE GENOMIC DNA]</scope>
    <source>
        <strain evidence="1 2">KG35</strain>
    </source>
</reference>
<gene>
    <name evidence="1" type="ORF">EPT53_01200</name>
</gene>
<sequence length="131" mass="14729">MSVTLASVFGSTIGKKVIDKVLDVVDKRIPMSADQRQQLEVELAKMEVEELKAKTEYIKSLGTVVRDAIIPMGLFSYFSMHIVVFISDFMHAQWGQELPIIPINPDFSEVIKVLIGFLFTYKGVSKFSGKK</sequence>
<organism evidence="1 2">
    <name type="scientific">Fusobacterium necrophorum</name>
    <dbReference type="NCBI Taxonomy" id="859"/>
    <lineage>
        <taxon>Bacteria</taxon>
        <taxon>Fusobacteriati</taxon>
        <taxon>Fusobacteriota</taxon>
        <taxon>Fusobacteriia</taxon>
        <taxon>Fusobacteriales</taxon>
        <taxon>Fusobacteriaceae</taxon>
        <taxon>Fusobacterium</taxon>
    </lineage>
</organism>